<evidence type="ECO:0000313" key="1">
    <source>
        <dbReference type="EMBL" id="RRT80480.1"/>
    </source>
</evidence>
<dbReference type="EMBL" id="AMZH03001132">
    <property type="protein sequence ID" value="RRT80480.1"/>
    <property type="molecule type" value="Genomic_DNA"/>
</dbReference>
<gene>
    <name evidence="1" type="ORF">B296_00023677</name>
</gene>
<protein>
    <submittedName>
        <fullName evidence="1">Uncharacterized protein</fullName>
    </submittedName>
</protein>
<accession>A0A427AW50</accession>
<dbReference type="Proteomes" id="UP000287651">
    <property type="component" value="Unassembled WGS sequence"/>
</dbReference>
<comment type="caution">
    <text evidence="1">The sequence shown here is derived from an EMBL/GenBank/DDBJ whole genome shotgun (WGS) entry which is preliminary data.</text>
</comment>
<reference evidence="1 2" key="1">
    <citation type="journal article" date="2014" name="Agronomy (Basel)">
        <title>A Draft Genome Sequence for Ensete ventricosum, the Drought-Tolerant Tree Against Hunger.</title>
        <authorList>
            <person name="Harrison J."/>
            <person name="Moore K.A."/>
            <person name="Paszkiewicz K."/>
            <person name="Jones T."/>
            <person name="Grant M."/>
            <person name="Ambacheew D."/>
            <person name="Muzemil S."/>
            <person name="Studholme D.J."/>
        </authorList>
    </citation>
    <scope>NUCLEOTIDE SEQUENCE [LARGE SCALE GENOMIC DNA]</scope>
</reference>
<name>A0A427AW50_ENSVE</name>
<proteinExistence type="predicted"/>
<sequence length="124" mass="13607">MSPPPSQINTSVSAQTMVSGRDTIPVYRSMSMVRQGVHKYTSVDRSLVRPSPEEHDNDVGVKKDEAMNKASETCQQGQQQAGGFMQQVLHSSLLSTVLSPLLTLSSLEWSPDRGSDEELGTRRC</sequence>
<dbReference type="AlphaFoldDB" id="A0A427AW50"/>
<evidence type="ECO:0000313" key="2">
    <source>
        <dbReference type="Proteomes" id="UP000287651"/>
    </source>
</evidence>
<organism evidence="1 2">
    <name type="scientific">Ensete ventricosum</name>
    <name type="common">Abyssinian banana</name>
    <name type="synonym">Musa ensete</name>
    <dbReference type="NCBI Taxonomy" id="4639"/>
    <lineage>
        <taxon>Eukaryota</taxon>
        <taxon>Viridiplantae</taxon>
        <taxon>Streptophyta</taxon>
        <taxon>Embryophyta</taxon>
        <taxon>Tracheophyta</taxon>
        <taxon>Spermatophyta</taxon>
        <taxon>Magnoliopsida</taxon>
        <taxon>Liliopsida</taxon>
        <taxon>Zingiberales</taxon>
        <taxon>Musaceae</taxon>
        <taxon>Ensete</taxon>
    </lineage>
</organism>